<organism evidence="3 4">
    <name type="scientific">Adonisia turfae CCMR0082</name>
    <dbReference type="NCBI Taxonomy" id="2304604"/>
    <lineage>
        <taxon>Bacteria</taxon>
        <taxon>Bacillati</taxon>
        <taxon>Cyanobacteriota</taxon>
        <taxon>Adonisia</taxon>
        <taxon>Adonisia turfae</taxon>
    </lineage>
</organism>
<evidence type="ECO:0000313" key="3">
    <source>
        <dbReference type="EMBL" id="NEZ67171.1"/>
    </source>
</evidence>
<reference evidence="3 4" key="1">
    <citation type="journal article" date="2020" name="Microb. Ecol.">
        <title>Ecogenomics of the Marine Benthic Filamentous Cyanobacterium Adonisia.</title>
        <authorList>
            <person name="Walter J.M."/>
            <person name="Coutinho F.H."/>
            <person name="Leomil L."/>
            <person name="Hargreaves P.I."/>
            <person name="Campeao M.E."/>
            <person name="Vieira V.V."/>
            <person name="Silva B.S."/>
            <person name="Fistarol G.O."/>
            <person name="Salomon P.S."/>
            <person name="Sawabe T."/>
            <person name="Mino S."/>
            <person name="Hosokawa M."/>
            <person name="Miyashita H."/>
            <person name="Maruyama F."/>
            <person name="van Verk M.C."/>
            <person name="Dutilh B.E."/>
            <person name="Thompson C.C."/>
            <person name="Thompson F.L."/>
        </authorList>
    </citation>
    <scope>NUCLEOTIDE SEQUENCE [LARGE SCALE GENOMIC DNA]</scope>
    <source>
        <strain evidence="3 4">CCMR0082</strain>
    </source>
</reference>
<gene>
    <name evidence="3" type="ORF">D0962_31205</name>
</gene>
<evidence type="ECO:0000256" key="1">
    <source>
        <dbReference type="SAM" id="MobiDB-lite"/>
    </source>
</evidence>
<comment type="caution">
    <text evidence="3">The sequence shown here is derived from an EMBL/GenBank/DDBJ whole genome shotgun (WGS) entry which is preliminary data.</text>
</comment>
<accession>A0A6M0SGV7</accession>
<dbReference type="AlphaFoldDB" id="A0A6M0SGV7"/>
<dbReference type="EMBL" id="QZCE01000002">
    <property type="protein sequence ID" value="NEZ67171.1"/>
    <property type="molecule type" value="Genomic_DNA"/>
</dbReference>
<proteinExistence type="predicted"/>
<feature type="signal peptide" evidence="2">
    <location>
        <begin position="1"/>
        <end position="28"/>
    </location>
</feature>
<evidence type="ECO:0000313" key="4">
    <source>
        <dbReference type="Proteomes" id="UP000473574"/>
    </source>
</evidence>
<evidence type="ECO:0000256" key="2">
    <source>
        <dbReference type="SAM" id="SignalP"/>
    </source>
</evidence>
<feature type="region of interest" description="Disordered" evidence="1">
    <location>
        <begin position="113"/>
        <end position="146"/>
    </location>
</feature>
<protein>
    <submittedName>
        <fullName evidence="3">PTPA-CTERM sorting domain-containing protein</fullName>
    </submittedName>
</protein>
<dbReference type="Proteomes" id="UP000473574">
    <property type="component" value="Unassembled WGS sequence"/>
</dbReference>
<name>A0A6M0SGV7_9CYAN</name>
<feature type="chain" id="PRO_5026655721" evidence="2">
    <location>
        <begin position="29"/>
        <end position="169"/>
    </location>
</feature>
<dbReference type="NCBIfam" id="NF033465">
    <property type="entry name" value="PTPA-CTERM"/>
    <property type="match status" value="1"/>
</dbReference>
<sequence length="169" mass="17361">MIMFKRFSCVILGALAASLTASVEPAQAFRLSSGSSNSFTMPSASNSFSSSTGSFGQSAYGGSSSNYISQGGSTASKGDANSWAEILAFMMMLYFVAEGLDTTDEGKKTVVIDKEIERPGKPSKPGNPGNPGKPGKPPTPVPTPALLPGLIGMGVAACRKRNLTSANQA</sequence>
<feature type="compositionally biased region" description="Pro residues" evidence="1">
    <location>
        <begin position="134"/>
        <end position="145"/>
    </location>
</feature>
<keyword evidence="2" id="KW-0732">Signal</keyword>